<dbReference type="SUPFAM" id="SSF50969">
    <property type="entry name" value="YVTN repeat-like/Quinoprotein amine dehydrogenase"/>
    <property type="match status" value="1"/>
</dbReference>
<dbReference type="Proteomes" id="UP000000311">
    <property type="component" value="Unassembled WGS sequence"/>
</dbReference>
<keyword evidence="6" id="KW-0969">Cilium</keyword>
<dbReference type="PANTHER" id="PTHR15722:SF2">
    <property type="entry name" value="INTRAFLAGELLAR TRANSPORT PROTEIN 172 HOMOLOG"/>
    <property type="match status" value="1"/>
</dbReference>
<dbReference type="GO" id="GO:0036064">
    <property type="term" value="C:ciliary basal body"/>
    <property type="evidence" value="ECO:0007669"/>
    <property type="project" value="TreeGrafter"/>
</dbReference>
<keyword evidence="5" id="KW-0802">TPR repeat</keyword>
<dbReference type="KEGG" id="cfo:105250311"/>
<dbReference type="Pfam" id="PF24762">
    <property type="entry name" value="TPR_IF140-IFT172"/>
    <property type="match status" value="1"/>
</dbReference>
<dbReference type="SUPFAM" id="SSF50978">
    <property type="entry name" value="WD40 repeat-like"/>
    <property type="match status" value="1"/>
</dbReference>
<dbReference type="InterPro" id="IPR036322">
    <property type="entry name" value="WD40_repeat_dom_sf"/>
</dbReference>
<dbReference type="GO" id="GO:0042073">
    <property type="term" value="P:intraciliary transport"/>
    <property type="evidence" value="ECO:0007669"/>
    <property type="project" value="TreeGrafter"/>
</dbReference>
<dbReference type="InterPro" id="IPR011044">
    <property type="entry name" value="Quino_amine_DH_bsu"/>
</dbReference>
<protein>
    <submittedName>
        <fullName evidence="11">Intraflagellar transport protein 172-like protein</fullName>
    </submittedName>
</protein>
<dbReference type="Gene3D" id="1.25.40.980">
    <property type="match status" value="1"/>
</dbReference>
<evidence type="ECO:0000256" key="3">
    <source>
        <dbReference type="ARBA" id="ARBA00022574"/>
    </source>
</evidence>
<dbReference type="InterPro" id="IPR001680">
    <property type="entry name" value="WD40_rpt"/>
</dbReference>
<name>E2AAT0_CAMFO</name>
<feature type="domain" description="IF140/IFT172/WDR19 TPR" evidence="10">
    <location>
        <begin position="866"/>
        <end position="1023"/>
    </location>
</feature>
<dbReference type="Pfam" id="PF23387">
    <property type="entry name" value="TPR_IFT80_172"/>
    <property type="match status" value="1"/>
</dbReference>
<dbReference type="SMART" id="SM00320">
    <property type="entry name" value="WD40"/>
    <property type="match status" value="6"/>
</dbReference>
<organism evidence="12">
    <name type="scientific">Camponotus floridanus</name>
    <name type="common">Florida carpenter ant</name>
    <dbReference type="NCBI Taxonomy" id="104421"/>
    <lineage>
        <taxon>Eukaryota</taxon>
        <taxon>Metazoa</taxon>
        <taxon>Ecdysozoa</taxon>
        <taxon>Arthropoda</taxon>
        <taxon>Hexapoda</taxon>
        <taxon>Insecta</taxon>
        <taxon>Pterygota</taxon>
        <taxon>Neoptera</taxon>
        <taxon>Endopterygota</taxon>
        <taxon>Hymenoptera</taxon>
        <taxon>Apocrita</taxon>
        <taxon>Aculeata</taxon>
        <taxon>Formicoidea</taxon>
        <taxon>Formicidae</taxon>
        <taxon>Formicinae</taxon>
        <taxon>Camponotus</taxon>
    </lineage>
</organism>
<keyword evidence="12" id="KW-1185">Reference proteome</keyword>
<evidence type="ECO:0000313" key="12">
    <source>
        <dbReference type="Proteomes" id="UP000000311"/>
    </source>
</evidence>
<dbReference type="GO" id="GO:0030992">
    <property type="term" value="C:intraciliary transport particle B"/>
    <property type="evidence" value="ECO:0007669"/>
    <property type="project" value="TreeGrafter"/>
</dbReference>
<dbReference type="Gene3D" id="1.25.40.470">
    <property type="match status" value="3"/>
</dbReference>
<keyword evidence="3" id="KW-0853">WD repeat</keyword>
<comment type="similarity">
    <text evidence="8">Belongs to the IFT172 family.</text>
</comment>
<gene>
    <name evidence="11" type="ORF">EAG_06654</name>
</gene>
<reference evidence="11 12" key="1">
    <citation type="journal article" date="2010" name="Science">
        <title>Genomic comparison of the ants Camponotus floridanus and Harpegnathos saltator.</title>
        <authorList>
            <person name="Bonasio R."/>
            <person name="Zhang G."/>
            <person name="Ye C."/>
            <person name="Mutti N.S."/>
            <person name="Fang X."/>
            <person name="Qin N."/>
            <person name="Donahue G."/>
            <person name="Yang P."/>
            <person name="Li Q."/>
            <person name="Li C."/>
            <person name="Zhang P."/>
            <person name="Huang Z."/>
            <person name="Berger S.L."/>
            <person name="Reinberg D."/>
            <person name="Wang J."/>
            <person name="Liebig J."/>
        </authorList>
    </citation>
    <scope>NUCLEOTIDE SEQUENCE [LARGE SCALE GENOMIC DNA]</scope>
    <source>
        <strain evidence="12">C129</strain>
    </source>
</reference>
<dbReference type="Gene3D" id="2.130.10.10">
    <property type="entry name" value="YVTN repeat-like/Quinoprotein amine dehydrogenase"/>
    <property type="match status" value="2"/>
</dbReference>
<dbReference type="Pfam" id="PF00400">
    <property type="entry name" value="WD40"/>
    <property type="match status" value="1"/>
</dbReference>
<evidence type="ECO:0000259" key="10">
    <source>
        <dbReference type="Pfam" id="PF24762"/>
    </source>
</evidence>
<evidence type="ECO:0000256" key="6">
    <source>
        <dbReference type="ARBA" id="ARBA00023069"/>
    </source>
</evidence>
<dbReference type="OrthoDB" id="2186662at2759"/>
<keyword evidence="4" id="KW-0677">Repeat</keyword>
<dbReference type="OMA" id="LKRTIWQ"/>
<proteinExistence type="inferred from homology"/>
<feature type="domain" description="IFT80/172/WDR35 TPR" evidence="9">
    <location>
        <begin position="631"/>
        <end position="735"/>
    </location>
</feature>
<evidence type="ECO:0000256" key="4">
    <source>
        <dbReference type="ARBA" id="ARBA00022737"/>
    </source>
</evidence>
<comment type="subcellular location">
    <subcellularLocation>
        <location evidence="1">Cell projection</location>
        <location evidence="1">Cilium</location>
    </subcellularLocation>
</comment>
<evidence type="ECO:0000256" key="5">
    <source>
        <dbReference type="ARBA" id="ARBA00022803"/>
    </source>
</evidence>
<sequence length="1735" mass="192810">MLLKYLGTVLPAQELENKVVDIAWSPNNLKLAVASSDRSIYLFDENCVKRDKFSTKPADIKFGKKSYTIKGIAFSPESTKIAVGQTDCIVYVYKIGEDWGDKKVICNKFRQSSAVTCLIWPAEGPIVIGLADGKVRAALVKSQKAQTLYTSDAMAIALASNVRGNGFVSSHADGSIIRYYVTENDGAEPSGRVCVHNVPAYALAWPQSHILAAGCDKRLTVYDSHGKPVKTFDYSRDPREREITVACCSPSGQSVAVGSWDKVRVFDWTPRRSIWEETNVRDLPNFYTITALAWRRDGSKLAVGGLCGGVEQFETVLRRTVVRGSHEVAYVGPSQVVIRPLNDSSQRSIVVRSQTGLEIEDVRVLGRRDNNVVARTARTLLIGDIELGLISEIPWEDRSGNGEKFFFEYPVVCLIFYSGELTIVEYGQNEALGSVRTEAVNPHVVSVRVNERPPSTGGIDNKKLAYLLDPRTVRVIDLLTGSTISVIVHDARIDWLELSEAGHRLLSRDKRGRLWLSNDTGDRVLLVAGASFASWVPGSDVVIAQTGQTLAVWYNVDAPEAITLTPIKGDVIDIVREDGRTSVIVEEHGTKVPYLLDEGLIEFGTALHDNDFGRVVLFLENMGNSSQTETMWENVARNAMSERKIVIAARCYAAMGDVACARFLKEIAEIGEKYAEETGNEPLANPDCWARLAVLNGDLKTAEAIYLEQNELDKALDMYQRYWHWEDALSLAQSRDWSGLSELRDRHLAWLLDSGQAARAASIIETTNPRRAVKLYLEARRPGRAARLILTVNELLEDERIVEEVINSLKATDLMELAGELLEKTGAGSEAIACYAQAGVFARALDLARKVDPTLVVELERDWGKYLATNGHYDAAINHFIEAGETVLALKAAINARQWRKALQIIQVIEDDDNPEIRQQCEKLGEYFSSVGERNLAEKLFVRAGNAQRAVEAHVQSGDWMRAHQVAQEYMKSDEANQVLMRHAESLQQAGEFRHAEALYVAIGDYDAAIAMYRKAGHRGDMIRLVAEHRPDLLQTTHAHLARELDAAGKPREAEEHFLGAGDWRGAVTAYRSVNMWEDALRVAKKASGEKAAQQVALMWARTLAPELGARLLMRLNYLDPCLQLACEASLFEWALEIAKYGTVDQKKEIHYRHAMALEDEGRFAQAEKEFVQAGKIMEAVQMYIHNRDWESAEDVARSHSQEAVAQVLIARAAEAAEGQDYATAEALLLRAHKPEMIIEHYKTAGMWSEALRVCREYLPSQEAALRRELGQKSAGLDGANALEEARKWLDLGEVRPALDTLILNPQAPRSYLIRAADIMLHQADPETASEIGGDLGARLFSVGEHALAAQVFLQADRLKDAVSSLVAVGEWDRARRIVRELAPDLEPYLEEKYRDAMANEGGMERLAEVDGNAALEVMARKGQWSQVFDAASSQGPEVLHRFVARRAAQLLKSDAASQALQLYAQYGAPVISQNFNLYLQLAETVLNTVQQEYKYLAQLRDILHGFCRSSPSSDKFERLLEAAHFSAVKHGCRSFPALSDIVVKVSVSLLRYTDILHADRFYYEAGVAARSAGLLSEAFVFLNHFLDLEECIEEEGDGNVLDVDDLRATDFPLEVPLPESLGIATDQREEAREWVLAISMDQKIEQGLPIDQRGVYVGSLTSPSNSGVPLQQCVITGYPVRGPVIKFEETSRVADRDDWTKLTNVARQAPPDSPLNDILVFLQEWCGAVPKYSF</sequence>
<dbReference type="GO" id="GO:0005930">
    <property type="term" value="C:axoneme"/>
    <property type="evidence" value="ECO:0007669"/>
    <property type="project" value="TreeGrafter"/>
</dbReference>
<dbReference type="STRING" id="104421.E2AAT0"/>
<accession>E2AAT0</accession>
<evidence type="ECO:0000256" key="1">
    <source>
        <dbReference type="ARBA" id="ARBA00004138"/>
    </source>
</evidence>
<evidence type="ECO:0000256" key="7">
    <source>
        <dbReference type="ARBA" id="ARBA00023273"/>
    </source>
</evidence>
<dbReference type="EMBL" id="GL438172">
    <property type="protein sequence ID" value="EFN69459.1"/>
    <property type="molecule type" value="Genomic_DNA"/>
</dbReference>
<dbReference type="InParanoid" id="E2AAT0"/>
<keyword evidence="11" id="KW-0282">Flagellum</keyword>
<dbReference type="FunCoup" id="E2AAT0">
    <property type="interactions" value="80"/>
</dbReference>
<dbReference type="InterPro" id="IPR056168">
    <property type="entry name" value="TPR_IF140/IFT172/WDR19"/>
</dbReference>
<dbReference type="InterPro" id="IPR056157">
    <property type="entry name" value="TPR_IFT80_172_dom"/>
</dbReference>
<keyword evidence="2" id="KW-0217">Developmental protein</keyword>
<evidence type="ECO:0000256" key="2">
    <source>
        <dbReference type="ARBA" id="ARBA00022473"/>
    </source>
</evidence>
<dbReference type="InterPro" id="IPR015943">
    <property type="entry name" value="WD40/YVTN_repeat-like_dom_sf"/>
</dbReference>
<keyword evidence="7" id="KW-0966">Cell projection</keyword>
<evidence type="ECO:0000259" key="9">
    <source>
        <dbReference type="Pfam" id="PF23387"/>
    </source>
</evidence>
<evidence type="ECO:0000256" key="8">
    <source>
        <dbReference type="ARBA" id="ARBA00038130"/>
    </source>
</evidence>
<dbReference type="PANTHER" id="PTHR15722">
    <property type="entry name" value="IFT140/172-RELATED"/>
    <property type="match status" value="1"/>
</dbReference>
<evidence type="ECO:0000313" key="11">
    <source>
        <dbReference type="EMBL" id="EFN69459.1"/>
    </source>
</evidence>